<evidence type="ECO:0000313" key="2">
    <source>
        <dbReference type="EMBL" id="TFV08123.1"/>
    </source>
</evidence>
<name>A0A4Y9JQP1_9PAST</name>
<accession>A0A4Y9JQP1</accession>
<gene>
    <name evidence="2" type="ORF">E4T80_11240</name>
</gene>
<reference evidence="2 3" key="1">
    <citation type="submission" date="2019-03" db="EMBL/GenBank/DDBJ databases">
        <title>Diversity of the mouse oral microbiome.</title>
        <authorList>
            <person name="Joseph S."/>
            <person name="Aduse-Opoku J."/>
            <person name="Curtis M."/>
            <person name="Wade W."/>
            <person name="Hashim A."/>
        </authorList>
    </citation>
    <scope>NUCLEOTIDE SEQUENCE [LARGE SCALE GENOMIC DNA]</scope>
    <source>
        <strain evidence="2 3">WT12</strain>
    </source>
</reference>
<dbReference type="EMBL" id="SPPA01000031">
    <property type="protein sequence ID" value="TFV08123.1"/>
    <property type="molecule type" value="Genomic_DNA"/>
</dbReference>
<dbReference type="RefSeq" id="WP_135058454.1">
    <property type="nucleotide sequence ID" value="NZ_JADGLC010000031.1"/>
</dbReference>
<dbReference type="PROSITE" id="PS51257">
    <property type="entry name" value="PROKAR_LIPOPROTEIN"/>
    <property type="match status" value="1"/>
</dbReference>
<dbReference type="NCBIfam" id="NF046038">
    <property type="entry name" value="NGK_0946_fam"/>
    <property type="match status" value="1"/>
</dbReference>
<feature type="chain" id="PRO_5021355622" description="Lipoprotein" evidence="1">
    <location>
        <begin position="19"/>
        <end position="92"/>
    </location>
</feature>
<dbReference type="Proteomes" id="UP000297396">
    <property type="component" value="Unassembled WGS sequence"/>
</dbReference>
<organism evidence="2 3">
    <name type="scientific">Muribacter muris</name>
    <dbReference type="NCBI Taxonomy" id="67855"/>
    <lineage>
        <taxon>Bacteria</taxon>
        <taxon>Pseudomonadati</taxon>
        <taxon>Pseudomonadota</taxon>
        <taxon>Gammaproteobacteria</taxon>
        <taxon>Pasteurellales</taxon>
        <taxon>Pasteurellaceae</taxon>
        <taxon>Muribacter</taxon>
    </lineage>
</organism>
<evidence type="ECO:0000313" key="3">
    <source>
        <dbReference type="Proteomes" id="UP000297396"/>
    </source>
</evidence>
<evidence type="ECO:0000256" key="1">
    <source>
        <dbReference type="SAM" id="SignalP"/>
    </source>
</evidence>
<evidence type="ECO:0008006" key="4">
    <source>
        <dbReference type="Google" id="ProtNLM"/>
    </source>
</evidence>
<protein>
    <recommendedName>
        <fullName evidence="4">Lipoprotein</fullName>
    </recommendedName>
</protein>
<comment type="caution">
    <text evidence="2">The sequence shown here is derived from an EMBL/GenBank/DDBJ whole genome shotgun (WGS) entry which is preliminary data.</text>
</comment>
<dbReference type="AlphaFoldDB" id="A0A4Y9JQP1"/>
<sequence length="92" mass="9821">MKKLLAILAISTMLTACAGTEDINATRGLNSSRVTKAELEQYNKQRVNEVAEAQTQAAKAQGYAETIRQGASAVQEGIGAVKSIMSVFGVYR</sequence>
<dbReference type="OrthoDB" id="9908303at2"/>
<keyword evidence="1" id="KW-0732">Signal</keyword>
<proteinExistence type="predicted"/>
<feature type="signal peptide" evidence="1">
    <location>
        <begin position="1"/>
        <end position="18"/>
    </location>
</feature>